<dbReference type="EMBL" id="SUMF01000003">
    <property type="protein sequence ID" value="TJZ76336.1"/>
    <property type="molecule type" value="Genomic_DNA"/>
</dbReference>
<dbReference type="AlphaFoldDB" id="A0A4U0Q583"/>
<evidence type="ECO:0000313" key="2">
    <source>
        <dbReference type="Proteomes" id="UP000310016"/>
    </source>
</evidence>
<name>A0A4U0Q583_9NEIS</name>
<dbReference type="RefSeq" id="WP_136772385.1">
    <property type="nucleotide sequence ID" value="NZ_CP156074.1"/>
</dbReference>
<sequence>MMKEKPLQVGLGNKSGWLSKVILEPWAEELVVQAGDQILVTAQGPGEKIEVEVEEGEAVLYCSSGMTLIVTINGKRLEGMACSAIPAL</sequence>
<evidence type="ECO:0000313" key="1">
    <source>
        <dbReference type="EMBL" id="TJZ76336.1"/>
    </source>
</evidence>
<protein>
    <submittedName>
        <fullName evidence="1">Uncharacterized protein</fullName>
    </submittedName>
</protein>
<comment type="caution">
    <text evidence="1">The sequence shown here is derived from an EMBL/GenBank/DDBJ whole genome shotgun (WGS) entry which is preliminary data.</text>
</comment>
<accession>A0A4U0Q583</accession>
<organism evidence="1 2">
    <name type="scientific">Chitiniphilus eburneus</name>
    <dbReference type="NCBI Taxonomy" id="2571148"/>
    <lineage>
        <taxon>Bacteria</taxon>
        <taxon>Pseudomonadati</taxon>
        <taxon>Pseudomonadota</taxon>
        <taxon>Betaproteobacteria</taxon>
        <taxon>Neisseriales</taxon>
        <taxon>Chitinibacteraceae</taxon>
        <taxon>Chitiniphilus</taxon>
    </lineage>
</organism>
<reference evidence="1 2" key="1">
    <citation type="submission" date="2019-04" db="EMBL/GenBank/DDBJ databases">
        <title>Chitiniphilus eburnea sp. nov., a novel chitinolytic bacterium isolated from aquaculture sludge.</title>
        <authorList>
            <person name="Sheng M."/>
        </authorList>
    </citation>
    <scope>NUCLEOTIDE SEQUENCE [LARGE SCALE GENOMIC DNA]</scope>
    <source>
        <strain evidence="1 2">HX-2-15</strain>
    </source>
</reference>
<keyword evidence="2" id="KW-1185">Reference proteome</keyword>
<proteinExistence type="predicted"/>
<gene>
    <name evidence="1" type="ORF">FAZ21_06070</name>
</gene>
<dbReference type="Proteomes" id="UP000310016">
    <property type="component" value="Unassembled WGS sequence"/>
</dbReference>